<organism evidence="1 2">
    <name type="scientific">Araneus ventricosus</name>
    <name type="common">Orbweaver spider</name>
    <name type="synonym">Epeira ventricosa</name>
    <dbReference type="NCBI Taxonomy" id="182803"/>
    <lineage>
        <taxon>Eukaryota</taxon>
        <taxon>Metazoa</taxon>
        <taxon>Ecdysozoa</taxon>
        <taxon>Arthropoda</taxon>
        <taxon>Chelicerata</taxon>
        <taxon>Arachnida</taxon>
        <taxon>Araneae</taxon>
        <taxon>Araneomorphae</taxon>
        <taxon>Entelegynae</taxon>
        <taxon>Araneoidea</taxon>
        <taxon>Araneidae</taxon>
        <taxon>Araneus</taxon>
    </lineage>
</organism>
<proteinExistence type="predicted"/>
<accession>A0A4Y2VI50</accession>
<dbReference type="EMBL" id="BGPR01046337">
    <property type="protein sequence ID" value="GBO23310.1"/>
    <property type="molecule type" value="Genomic_DNA"/>
</dbReference>
<feature type="non-terminal residue" evidence="1">
    <location>
        <position position="66"/>
    </location>
</feature>
<protein>
    <submittedName>
        <fullName evidence="1">Uncharacterized protein</fullName>
    </submittedName>
</protein>
<evidence type="ECO:0000313" key="1">
    <source>
        <dbReference type="EMBL" id="GBO23310.1"/>
    </source>
</evidence>
<name>A0A4Y2VI50_ARAVE</name>
<dbReference type="AlphaFoldDB" id="A0A4Y2VI50"/>
<sequence>MDEEQELEEEDYGFYSLTLLLASFKNWQIDFRFRLGRAGGFSWISSKRNTNMDQISEVRLLSQVPP</sequence>
<evidence type="ECO:0000313" key="2">
    <source>
        <dbReference type="Proteomes" id="UP000499080"/>
    </source>
</evidence>
<gene>
    <name evidence="1" type="ORF">AVEN_245115_1</name>
</gene>
<reference evidence="1 2" key="1">
    <citation type="journal article" date="2019" name="Sci. Rep.">
        <title>Orb-weaving spider Araneus ventricosus genome elucidates the spidroin gene catalogue.</title>
        <authorList>
            <person name="Kono N."/>
            <person name="Nakamura H."/>
            <person name="Ohtoshi R."/>
            <person name="Moran D.A.P."/>
            <person name="Shinohara A."/>
            <person name="Yoshida Y."/>
            <person name="Fujiwara M."/>
            <person name="Mori M."/>
            <person name="Tomita M."/>
            <person name="Arakawa K."/>
        </authorList>
    </citation>
    <scope>NUCLEOTIDE SEQUENCE [LARGE SCALE GENOMIC DNA]</scope>
</reference>
<keyword evidence="2" id="KW-1185">Reference proteome</keyword>
<dbReference type="Proteomes" id="UP000499080">
    <property type="component" value="Unassembled WGS sequence"/>
</dbReference>
<comment type="caution">
    <text evidence="1">The sequence shown here is derived from an EMBL/GenBank/DDBJ whole genome shotgun (WGS) entry which is preliminary data.</text>
</comment>